<keyword evidence="2 3" id="KW-0789">Thiol protease inhibitor</keyword>
<dbReference type="PANTHER" id="PTHR11413:SF103">
    <property type="entry name" value="CYSTEINE PROTEINASE INHIBITOR 12"/>
    <property type="match status" value="1"/>
</dbReference>
<reference evidence="5" key="1">
    <citation type="submission" date="2024-02" db="EMBL/GenBank/DDBJ databases">
        <authorList>
            <consortium name="ELIXIR-Norway"/>
            <consortium name="Elixir Norway"/>
        </authorList>
    </citation>
    <scope>NUCLEOTIDE SEQUENCE</scope>
</reference>
<evidence type="ECO:0000313" key="6">
    <source>
        <dbReference type="Proteomes" id="UP001497512"/>
    </source>
</evidence>
<dbReference type="CDD" id="cd00042">
    <property type="entry name" value="CY"/>
    <property type="match status" value="1"/>
</dbReference>
<organism evidence="5 6">
    <name type="scientific">Sphagnum troendelagicum</name>
    <dbReference type="NCBI Taxonomy" id="128251"/>
    <lineage>
        <taxon>Eukaryota</taxon>
        <taxon>Viridiplantae</taxon>
        <taxon>Streptophyta</taxon>
        <taxon>Embryophyta</taxon>
        <taxon>Bryophyta</taxon>
        <taxon>Sphagnophytina</taxon>
        <taxon>Sphagnopsida</taxon>
        <taxon>Sphagnales</taxon>
        <taxon>Sphagnaceae</taxon>
        <taxon>Sphagnum</taxon>
    </lineage>
</organism>
<evidence type="ECO:0000256" key="2">
    <source>
        <dbReference type="ARBA" id="ARBA00022704"/>
    </source>
</evidence>
<dbReference type="Gene3D" id="3.10.450.10">
    <property type="match status" value="1"/>
</dbReference>
<dbReference type="InterPro" id="IPR046350">
    <property type="entry name" value="Cystatin_sf"/>
</dbReference>
<dbReference type="InterPro" id="IPR027214">
    <property type="entry name" value="Cystatin"/>
</dbReference>
<feature type="domain" description="Cystatin" evidence="4">
    <location>
        <begin position="3"/>
        <end position="92"/>
    </location>
</feature>
<evidence type="ECO:0000313" key="5">
    <source>
        <dbReference type="EMBL" id="CAK9232071.1"/>
    </source>
</evidence>
<keyword evidence="1 3" id="KW-0646">Protease inhibitor</keyword>
<evidence type="ECO:0000259" key="4">
    <source>
        <dbReference type="SMART" id="SM00043"/>
    </source>
</evidence>
<protein>
    <recommendedName>
        <fullName evidence="3">Cysteine proteinase inhibitor</fullName>
    </recommendedName>
</protein>
<comment type="similarity">
    <text evidence="3">Belongs to the cystatin family. Phytocystatin subfamily.</text>
</comment>
<dbReference type="InterPro" id="IPR018073">
    <property type="entry name" value="Prot_inh_cystat_CS"/>
</dbReference>
<evidence type="ECO:0000256" key="1">
    <source>
        <dbReference type="ARBA" id="ARBA00022690"/>
    </source>
</evidence>
<gene>
    <name evidence="5" type="ORF">CSSPTR1EN2_LOCUS21074</name>
</gene>
<evidence type="ECO:0000256" key="3">
    <source>
        <dbReference type="RuleBase" id="RU362130"/>
    </source>
</evidence>
<name>A0ABP0UZ43_9BRYO</name>
<sequence length="95" mass="10855">MLGKPKNVENISNDLEVDELANFAVTQHNSQTNSLQKLTFSKVVSAKKQVVQGTMYHFTIEVQEDGQPKLYDAKVWLKPWENFKKLEEFKPSATA</sequence>
<dbReference type="PROSITE" id="PS00287">
    <property type="entry name" value="CYSTATIN"/>
    <property type="match status" value="1"/>
</dbReference>
<dbReference type="EMBL" id="OZ019899">
    <property type="protein sequence ID" value="CAK9232071.1"/>
    <property type="molecule type" value="Genomic_DNA"/>
</dbReference>
<dbReference type="SUPFAM" id="SSF54403">
    <property type="entry name" value="Cystatin/monellin"/>
    <property type="match status" value="1"/>
</dbReference>
<dbReference type="SMART" id="SM00043">
    <property type="entry name" value="CY"/>
    <property type="match status" value="1"/>
</dbReference>
<dbReference type="InterPro" id="IPR000010">
    <property type="entry name" value="Cystatin_dom"/>
</dbReference>
<keyword evidence="6" id="KW-1185">Reference proteome</keyword>
<dbReference type="Proteomes" id="UP001497512">
    <property type="component" value="Chromosome 7"/>
</dbReference>
<accession>A0ABP0UZ43</accession>
<proteinExistence type="inferred from homology"/>
<dbReference type="PANTHER" id="PTHR11413">
    <property type="entry name" value="CYSTATIN FAMILY MEMBER"/>
    <property type="match status" value="1"/>
</dbReference>
<dbReference type="Pfam" id="PF16845">
    <property type="entry name" value="SQAPI"/>
    <property type="match status" value="1"/>
</dbReference>